<dbReference type="PROSITE" id="PS51186">
    <property type="entry name" value="GNAT"/>
    <property type="match status" value="1"/>
</dbReference>
<dbReference type="PANTHER" id="PTHR13947">
    <property type="entry name" value="GNAT FAMILY N-ACETYLTRANSFERASE"/>
    <property type="match status" value="1"/>
</dbReference>
<evidence type="ECO:0000256" key="1">
    <source>
        <dbReference type="ARBA" id="ARBA00022679"/>
    </source>
</evidence>
<feature type="domain" description="N-acetyltransferase" evidence="2">
    <location>
        <begin position="14"/>
        <end position="179"/>
    </location>
</feature>
<reference evidence="4" key="2">
    <citation type="submission" date="2008-12" db="EMBL/GenBank/DDBJ databases">
        <title>Annotation of Streptomyces roseosporus strain NRRL 15998.</title>
        <authorList>
            <consortium name="The Broad Institute Genome Sequencing Platform"/>
            <consortium name="Broad Institute Microbial Sequencing Center"/>
            <person name="Fischbach M."/>
            <person name="Ward D."/>
            <person name="Young S."/>
            <person name="Kodira C.D."/>
            <person name="Zeng Q."/>
            <person name="Koehrsen M."/>
            <person name="Godfrey P."/>
            <person name="Alvarado L."/>
            <person name="Berlin A.M."/>
            <person name="Borenstein D."/>
            <person name="Chen Z."/>
            <person name="Engels R."/>
            <person name="Freedman E."/>
            <person name="Gellesch M."/>
            <person name="Goldberg J."/>
            <person name="Griggs A."/>
            <person name="Gujja S."/>
            <person name="Heiman D.I."/>
            <person name="Hepburn T.A."/>
            <person name="Howarth C."/>
            <person name="Jen D."/>
            <person name="Larson L."/>
            <person name="Lewis B."/>
            <person name="Mehta T."/>
            <person name="Park D."/>
            <person name="Pearson M."/>
            <person name="Roberts A."/>
            <person name="Saif S."/>
            <person name="Shea T.D."/>
            <person name="Shenoy N."/>
            <person name="Sisk P."/>
            <person name="Stolte C."/>
            <person name="Sykes S.N."/>
            <person name="Walk T."/>
            <person name="White J."/>
            <person name="Yandava C."/>
            <person name="Straight P."/>
            <person name="Clardy J."/>
            <person name="Hung D."/>
            <person name="Kolter R."/>
            <person name="Mekalanos J."/>
            <person name="Walker S."/>
            <person name="Walsh C.T."/>
            <person name="Wieland B.L.C."/>
            <person name="Ilzarbe M."/>
            <person name="Galagan J."/>
            <person name="Nusbaum C."/>
            <person name="Birren B."/>
        </authorList>
    </citation>
    <scope>NUCLEOTIDE SEQUENCE [LARGE SCALE GENOMIC DNA]</scope>
    <source>
        <strain evidence="4">NRRL 15998</strain>
    </source>
</reference>
<accession>D6AHJ6</accession>
<evidence type="ECO:0000313" key="4">
    <source>
        <dbReference type="Proteomes" id="UP000003986"/>
    </source>
</evidence>
<dbReference type="SUPFAM" id="SSF55729">
    <property type="entry name" value="Acyl-CoA N-acyltransferases (Nat)"/>
    <property type="match status" value="1"/>
</dbReference>
<dbReference type="InterPro" id="IPR016181">
    <property type="entry name" value="Acyl_CoA_acyltransferase"/>
</dbReference>
<dbReference type="EMBL" id="DS999644">
    <property type="protein sequence ID" value="EFE74988.2"/>
    <property type="molecule type" value="Genomic_DNA"/>
</dbReference>
<evidence type="ECO:0000259" key="2">
    <source>
        <dbReference type="PROSITE" id="PS51186"/>
    </source>
</evidence>
<proteinExistence type="predicted"/>
<evidence type="ECO:0000313" key="3">
    <source>
        <dbReference type="EMBL" id="EFE74988.2"/>
    </source>
</evidence>
<dbReference type="InterPro" id="IPR050769">
    <property type="entry name" value="NAT_camello-type"/>
</dbReference>
<dbReference type="Gene3D" id="3.40.630.30">
    <property type="match status" value="1"/>
</dbReference>
<name>D6AHJ6_STRFL</name>
<dbReference type="Pfam" id="PF00583">
    <property type="entry name" value="Acetyltransf_1"/>
    <property type="match status" value="1"/>
</dbReference>
<dbReference type="Proteomes" id="UP000003986">
    <property type="component" value="Unassembled WGS sequence"/>
</dbReference>
<reference evidence="4" key="1">
    <citation type="submission" date="2008-10" db="EMBL/GenBank/DDBJ databases">
        <authorList>
            <person name="Molnar K."/>
        </authorList>
    </citation>
    <scope>NUCLEOTIDE SEQUENCE [LARGE SCALE GENOMIC DNA]</scope>
    <source>
        <strain evidence="4">NRRL 15998</strain>
    </source>
</reference>
<dbReference type="CDD" id="cd04301">
    <property type="entry name" value="NAT_SF"/>
    <property type="match status" value="1"/>
</dbReference>
<dbReference type="InterPro" id="IPR000182">
    <property type="entry name" value="GNAT_dom"/>
</dbReference>
<dbReference type="PANTHER" id="PTHR13947:SF37">
    <property type="entry name" value="LD18367P"/>
    <property type="match status" value="1"/>
</dbReference>
<organism evidence="3 4">
    <name type="scientific">Streptomyces filamentosus NRRL 15998</name>
    <dbReference type="NCBI Taxonomy" id="457431"/>
    <lineage>
        <taxon>Bacteria</taxon>
        <taxon>Bacillati</taxon>
        <taxon>Actinomycetota</taxon>
        <taxon>Actinomycetes</taxon>
        <taxon>Kitasatosporales</taxon>
        <taxon>Streptomycetaceae</taxon>
        <taxon>Streptomyces</taxon>
    </lineage>
</organism>
<dbReference type="GO" id="GO:0008080">
    <property type="term" value="F:N-acetyltransferase activity"/>
    <property type="evidence" value="ECO:0007669"/>
    <property type="project" value="InterPro"/>
</dbReference>
<sequence>MSRPHWRGKRMSAATVRPRESRDLAEAATVLTAVHETDGYPVEGVKDPEAWLSPEGLLAAWVAELDGHVVGHVAINSPQPGEEVARLWREESGDDDSHIGVLARLFVARQARKASVGKLLMEAATAYARDRHLRLVLEVLTKDAAAIRLYERLGWQRIGEAVHTFGGKQVDAVCFVAPA</sequence>
<keyword evidence="1" id="KW-0808">Transferase</keyword>
<gene>
    <name evidence="3" type="ORF">SSGG_02354</name>
</gene>
<dbReference type="AlphaFoldDB" id="D6AHJ6"/>
<protein>
    <recommendedName>
        <fullName evidence="2">N-acetyltransferase domain-containing protein</fullName>
    </recommendedName>
</protein>